<reference evidence="1" key="2">
    <citation type="journal article" date="2023" name="IMA Fungus">
        <title>Comparative genomic study of the Penicillium genus elucidates a diverse pangenome and 15 lateral gene transfer events.</title>
        <authorList>
            <person name="Petersen C."/>
            <person name="Sorensen T."/>
            <person name="Nielsen M.R."/>
            <person name="Sondergaard T.E."/>
            <person name="Sorensen J.L."/>
            <person name="Fitzpatrick D.A."/>
            <person name="Frisvad J.C."/>
            <person name="Nielsen K.L."/>
        </authorList>
    </citation>
    <scope>NUCLEOTIDE SEQUENCE</scope>
    <source>
        <strain evidence="1">IBT 35673</strain>
    </source>
</reference>
<dbReference type="InterPro" id="IPR032710">
    <property type="entry name" value="NTF2-like_dom_sf"/>
</dbReference>
<reference evidence="1" key="1">
    <citation type="submission" date="2022-12" db="EMBL/GenBank/DDBJ databases">
        <authorList>
            <person name="Petersen C."/>
        </authorList>
    </citation>
    <scope>NUCLEOTIDE SEQUENCE</scope>
    <source>
        <strain evidence="1">IBT 35673</strain>
    </source>
</reference>
<dbReference type="AlphaFoldDB" id="A0A9W9QAG4"/>
<accession>A0A9W9QAG4</accession>
<evidence type="ECO:0008006" key="3">
    <source>
        <dbReference type="Google" id="ProtNLM"/>
    </source>
</evidence>
<dbReference type="GO" id="GO:0030638">
    <property type="term" value="P:polyketide metabolic process"/>
    <property type="evidence" value="ECO:0007669"/>
    <property type="project" value="InterPro"/>
</dbReference>
<dbReference type="Pfam" id="PF07366">
    <property type="entry name" value="SnoaL"/>
    <property type="match status" value="1"/>
</dbReference>
<gene>
    <name evidence="1" type="ORF">N7452_009769</name>
</gene>
<dbReference type="Proteomes" id="UP001147695">
    <property type="component" value="Unassembled WGS sequence"/>
</dbReference>
<dbReference type="EMBL" id="JAPZBQ010000005">
    <property type="protein sequence ID" value="KAJ5329379.1"/>
    <property type="molecule type" value="Genomic_DNA"/>
</dbReference>
<dbReference type="InterPro" id="IPR009959">
    <property type="entry name" value="Cyclase_SnoaL-like"/>
</dbReference>
<proteinExistence type="predicted"/>
<comment type="caution">
    <text evidence="1">The sequence shown here is derived from an EMBL/GenBank/DDBJ whole genome shotgun (WGS) entry which is preliminary data.</text>
</comment>
<protein>
    <recommendedName>
        <fullName evidence="3">Ester cyclase</fullName>
    </recommendedName>
</protein>
<name>A0A9W9QAG4_PENBR</name>
<dbReference type="Gene3D" id="3.10.450.50">
    <property type="match status" value="1"/>
</dbReference>
<organism evidence="1 2">
    <name type="scientific">Penicillium brevicompactum</name>
    <dbReference type="NCBI Taxonomy" id="5074"/>
    <lineage>
        <taxon>Eukaryota</taxon>
        <taxon>Fungi</taxon>
        <taxon>Dikarya</taxon>
        <taxon>Ascomycota</taxon>
        <taxon>Pezizomycotina</taxon>
        <taxon>Eurotiomycetes</taxon>
        <taxon>Eurotiomycetidae</taxon>
        <taxon>Eurotiales</taxon>
        <taxon>Aspergillaceae</taxon>
        <taxon>Penicillium</taxon>
    </lineage>
</organism>
<sequence length="141" mass="15632">MPSPLIQHMQRFVEFINSADETIGREVVSESARFHVPFQEAPLEGFTGYLQILGMMRSAFSDVQWSLDDTVIEGDRVVASFTLRGTHDGEFLGVPATGKKIQARAMNIYRFLDGKILDETGLPDIFAIMMQIGALKPPGAQ</sequence>
<evidence type="ECO:0000313" key="2">
    <source>
        <dbReference type="Proteomes" id="UP001147695"/>
    </source>
</evidence>
<evidence type="ECO:0000313" key="1">
    <source>
        <dbReference type="EMBL" id="KAJ5329379.1"/>
    </source>
</evidence>
<dbReference type="PANTHER" id="PTHR38436:SF1">
    <property type="entry name" value="ESTER CYCLASE"/>
    <property type="match status" value="1"/>
</dbReference>
<dbReference type="SUPFAM" id="SSF54427">
    <property type="entry name" value="NTF2-like"/>
    <property type="match status" value="1"/>
</dbReference>
<dbReference type="PANTHER" id="PTHR38436">
    <property type="entry name" value="POLYKETIDE CYCLASE SNOAL-LIKE DOMAIN"/>
    <property type="match status" value="1"/>
</dbReference>